<reference evidence="1 2" key="1">
    <citation type="submission" date="2015-09" db="EMBL/GenBank/DDBJ databases">
        <title>Draft genome sequence of Kouleothrix aurantiaca JCM 19913.</title>
        <authorList>
            <person name="Hemp J."/>
        </authorList>
    </citation>
    <scope>NUCLEOTIDE SEQUENCE [LARGE SCALE GENOMIC DNA]</scope>
    <source>
        <strain evidence="1 2">COM-B</strain>
    </source>
</reference>
<sequence length="128" mass="14444">MLLGDVTEHREYPAVMLFVVPVSRQNSAHHDAEYVPLHLVGPAQELRQNFGELRKTYSSSWCYLHNANLGSTSSCLQSSIKGDKRARLLAGTDDEIGIIGVNLMLFDDKHSIIKWNIKKTNGYLLIFK</sequence>
<dbReference type="EMBL" id="LJCR01000123">
    <property type="protein sequence ID" value="KPV54050.1"/>
    <property type="molecule type" value="Genomic_DNA"/>
</dbReference>
<gene>
    <name evidence="1" type="ORF">SE17_06055</name>
</gene>
<evidence type="ECO:0000313" key="2">
    <source>
        <dbReference type="Proteomes" id="UP000050509"/>
    </source>
</evidence>
<proteinExistence type="predicted"/>
<accession>A0A0P9D852</accession>
<evidence type="ECO:0000313" key="1">
    <source>
        <dbReference type="EMBL" id="KPV54050.1"/>
    </source>
</evidence>
<organism evidence="1 2">
    <name type="scientific">Kouleothrix aurantiaca</name>
    <dbReference type="NCBI Taxonomy" id="186479"/>
    <lineage>
        <taxon>Bacteria</taxon>
        <taxon>Bacillati</taxon>
        <taxon>Chloroflexota</taxon>
        <taxon>Chloroflexia</taxon>
        <taxon>Chloroflexales</taxon>
        <taxon>Roseiflexineae</taxon>
        <taxon>Roseiflexaceae</taxon>
        <taxon>Kouleothrix</taxon>
    </lineage>
</organism>
<keyword evidence="2" id="KW-1185">Reference proteome</keyword>
<name>A0A0P9D852_9CHLR</name>
<protein>
    <submittedName>
        <fullName evidence="1">Uncharacterized protein</fullName>
    </submittedName>
</protein>
<dbReference type="Proteomes" id="UP000050509">
    <property type="component" value="Unassembled WGS sequence"/>
</dbReference>
<comment type="caution">
    <text evidence="1">The sequence shown here is derived from an EMBL/GenBank/DDBJ whole genome shotgun (WGS) entry which is preliminary data.</text>
</comment>
<dbReference type="AlphaFoldDB" id="A0A0P9D852"/>